<keyword evidence="3" id="KW-1185">Reference proteome</keyword>
<dbReference type="AlphaFoldDB" id="A0AAG5DH64"/>
<evidence type="ECO:0000313" key="2">
    <source>
        <dbReference type="EnsemblMetazoa" id="ENSAATROPP010210"/>
    </source>
</evidence>
<feature type="signal peptide" evidence="1">
    <location>
        <begin position="1"/>
        <end position="38"/>
    </location>
</feature>
<proteinExistence type="predicted"/>
<accession>A0AAG5DH64</accession>
<dbReference type="EnsemblMetazoa" id="ENSAATROPT011298">
    <property type="protein sequence ID" value="ENSAATROPP010210"/>
    <property type="gene ID" value="ENSAATROPG009199"/>
</dbReference>
<dbReference type="SUPFAM" id="SSF55486">
    <property type="entry name" value="Metalloproteases ('zincins'), catalytic domain"/>
    <property type="match status" value="1"/>
</dbReference>
<keyword evidence="1" id="KW-0732">Signal</keyword>
<evidence type="ECO:0008006" key="4">
    <source>
        <dbReference type="Google" id="ProtNLM"/>
    </source>
</evidence>
<name>A0AAG5DH64_ANOAO</name>
<dbReference type="GO" id="GO:0008237">
    <property type="term" value="F:metallopeptidase activity"/>
    <property type="evidence" value="ECO:0007669"/>
    <property type="project" value="InterPro"/>
</dbReference>
<protein>
    <recommendedName>
        <fullName evidence="4">Peptidase M12B propeptide domain-containing protein</fullName>
    </recommendedName>
</protein>
<reference evidence="2" key="1">
    <citation type="submission" date="2024-04" db="UniProtKB">
        <authorList>
            <consortium name="EnsemblMetazoa"/>
        </authorList>
    </citation>
    <scope>IDENTIFICATION</scope>
    <source>
        <strain evidence="2">EBRO</strain>
    </source>
</reference>
<evidence type="ECO:0000313" key="3">
    <source>
        <dbReference type="Proteomes" id="UP000075880"/>
    </source>
</evidence>
<feature type="chain" id="PRO_5042561519" description="Peptidase M12B propeptide domain-containing protein" evidence="1">
    <location>
        <begin position="39"/>
        <end position="327"/>
    </location>
</feature>
<dbReference type="Proteomes" id="UP000075880">
    <property type="component" value="Unassembled WGS sequence"/>
</dbReference>
<sequence>MWPPRFQPPFCTAVDCAMLHLAALLAIISLAAHGPVHCLHLDVEKVNHLVLDNTKIDERNLHNFLAEHEQLLLFGDRTAGDDFKIVNVRQRKRESRSSTGGGFVRFNMNDGAGDDNFSLRLQKSNILIDESFAFIESYDNATQLLDDSYARVQRYKDCFYRNERAAFDLCEGSIRGLIRSNASDLVIHPLPERFGSGAHVMLTRNKARNASEAGPSAERERTMFEPDITERDRRPPGAFAGQRPRARRHITGHSAKVPDVLHIETAIFIDKDLYRHMSKNYPKNTEAHLIRFVLAMINGVQLLYNHPSLGHPINFILKRLEILHNDP</sequence>
<dbReference type="Gene3D" id="3.40.390.10">
    <property type="entry name" value="Collagenase (Catalytic Domain)"/>
    <property type="match status" value="1"/>
</dbReference>
<evidence type="ECO:0000256" key="1">
    <source>
        <dbReference type="SAM" id="SignalP"/>
    </source>
</evidence>
<organism evidence="2 3">
    <name type="scientific">Anopheles atroparvus</name>
    <name type="common">European mosquito</name>
    <dbReference type="NCBI Taxonomy" id="41427"/>
    <lineage>
        <taxon>Eukaryota</taxon>
        <taxon>Metazoa</taxon>
        <taxon>Ecdysozoa</taxon>
        <taxon>Arthropoda</taxon>
        <taxon>Hexapoda</taxon>
        <taxon>Insecta</taxon>
        <taxon>Pterygota</taxon>
        <taxon>Neoptera</taxon>
        <taxon>Endopterygota</taxon>
        <taxon>Diptera</taxon>
        <taxon>Nematocera</taxon>
        <taxon>Culicoidea</taxon>
        <taxon>Culicidae</taxon>
        <taxon>Anophelinae</taxon>
        <taxon>Anopheles</taxon>
    </lineage>
</organism>
<dbReference type="InterPro" id="IPR024079">
    <property type="entry name" value="MetalloPept_cat_dom_sf"/>
</dbReference>